<organism evidence="1 2">
    <name type="scientific">Cellulomonas marina</name>
    <dbReference type="NCBI Taxonomy" id="988821"/>
    <lineage>
        <taxon>Bacteria</taxon>
        <taxon>Bacillati</taxon>
        <taxon>Actinomycetota</taxon>
        <taxon>Actinomycetes</taxon>
        <taxon>Micrococcales</taxon>
        <taxon>Cellulomonadaceae</taxon>
        <taxon>Cellulomonas</taxon>
    </lineage>
</organism>
<evidence type="ECO:0000313" key="2">
    <source>
        <dbReference type="Proteomes" id="UP000199012"/>
    </source>
</evidence>
<dbReference type="Proteomes" id="UP000199012">
    <property type="component" value="Unassembled WGS sequence"/>
</dbReference>
<protein>
    <recommendedName>
        <fullName evidence="3">DUF559 domain-containing protein</fullName>
    </recommendedName>
</protein>
<dbReference type="RefSeq" id="WP_139224299.1">
    <property type="nucleotide sequence ID" value="NZ_BONM01000002.1"/>
</dbReference>
<reference evidence="1 2" key="1">
    <citation type="submission" date="2016-10" db="EMBL/GenBank/DDBJ databases">
        <authorList>
            <person name="de Groot N.N."/>
        </authorList>
    </citation>
    <scope>NUCLEOTIDE SEQUENCE [LARGE SCALE GENOMIC DNA]</scope>
    <source>
        <strain evidence="1 2">CGMCC 4.6945</strain>
    </source>
</reference>
<evidence type="ECO:0008006" key="3">
    <source>
        <dbReference type="Google" id="ProtNLM"/>
    </source>
</evidence>
<keyword evidence="2" id="KW-1185">Reference proteome</keyword>
<proteinExistence type="predicted"/>
<dbReference type="AlphaFoldDB" id="A0A1I0WT19"/>
<dbReference type="STRING" id="988821.SAMN05421867_103169"/>
<gene>
    <name evidence="1" type="ORF">SAMN05421867_103169</name>
</gene>
<dbReference type="EMBL" id="FOKA01000003">
    <property type="protein sequence ID" value="SFA91093.1"/>
    <property type="molecule type" value="Genomic_DNA"/>
</dbReference>
<accession>A0A1I0WT19</accession>
<dbReference type="OrthoDB" id="3173471at2"/>
<evidence type="ECO:0000313" key="1">
    <source>
        <dbReference type="EMBL" id="SFA91093.1"/>
    </source>
</evidence>
<name>A0A1I0WT19_9CELL</name>
<sequence length="267" mass="28702">MPVLPDVPLPPLATSCALLLPHLPLDAAFSRWTALRLRGAALPERWSDDCALHVAVPPGTRIPRRRGVAAHTSSALLEPDAAATHLGLPVVTAAHAWAQLAPVLGERDLLELADALTAHRVAVTTRDELGGAVASMPTGSRGRRTAAAVARSVLPGTCCPLQAATHRALHLGTLPRLRDLTHRAAFGRQAGPLLGYPEHRLVLDCDAPQHALEGRSALHVRTRRERLVEEGWVVLTVLPEDLHHHALRLRHRVRRALALATRATPGS</sequence>